<dbReference type="PROSITE" id="PS51257">
    <property type="entry name" value="PROKAR_LIPOPROTEIN"/>
    <property type="match status" value="1"/>
</dbReference>
<dbReference type="OrthoDB" id="26872at2"/>
<dbReference type="EMBL" id="PYAX01000009">
    <property type="protein sequence ID" value="PSL53414.1"/>
    <property type="molecule type" value="Genomic_DNA"/>
</dbReference>
<dbReference type="InterPro" id="IPR012347">
    <property type="entry name" value="Ferritin-like"/>
</dbReference>
<dbReference type="PANTHER" id="PTHR36933">
    <property type="entry name" value="SLL0788 PROTEIN"/>
    <property type="match status" value="1"/>
</dbReference>
<proteinExistence type="predicted"/>
<dbReference type="Gene3D" id="1.20.1260.10">
    <property type="match status" value="1"/>
</dbReference>
<accession>A0A2P8I4Q2</accession>
<comment type="caution">
    <text evidence="2">The sequence shown here is derived from an EMBL/GenBank/DDBJ whole genome shotgun (WGS) entry which is preliminary data.</text>
</comment>
<feature type="domain" description="DUF305" evidence="1">
    <location>
        <begin position="56"/>
        <end position="204"/>
    </location>
</feature>
<dbReference type="PANTHER" id="PTHR36933:SF1">
    <property type="entry name" value="SLL0788 PROTEIN"/>
    <property type="match status" value="1"/>
</dbReference>
<protein>
    <submittedName>
        <fullName evidence="2">Uncharacterized protein (DUF305 family)</fullName>
    </submittedName>
</protein>
<dbReference type="Proteomes" id="UP000241118">
    <property type="component" value="Unassembled WGS sequence"/>
</dbReference>
<gene>
    <name evidence="2" type="ORF">B0I31_109204</name>
</gene>
<organism evidence="2 3">
    <name type="scientific">Saccharothrix carnea</name>
    <dbReference type="NCBI Taxonomy" id="1280637"/>
    <lineage>
        <taxon>Bacteria</taxon>
        <taxon>Bacillati</taxon>
        <taxon>Actinomycetota</taxon>
        <taxon>Actinomycetes</taxon>
        <taxon>Pseudonocardiales</taxon>
        <taxon>Pseudonocardiaceae</taxon>
        <taxon>Saccharothrix</taxon>
    </lineage>
</organism>
<sequence length="207" mass="22664">MRIVFVAVLVAVLAGCTSQPDDQPPIIAPQGPGEQARTLAPEDFGTDRWVAPSEADLQYVARMIVHHRQALQMTALAPERAQNETVRGLASRIHDTQGPEIAGMEQWQRQYAENAPAHGHSTRLPEVDHRSMPGMATDEQLAALEAARGADFDRLFLQLMIAHHEGAVRMATEVLSSGSDVRVEEMANDVAVSQTDEIDRMKAITIP</sequence>
<keyword evidence="3" id="KW-1185">Reference proteome</keyword>
<evidence type="ECO:0000313" key="3">
    <source>
        <dbReference type="Proteomes" id="UP000241118"/>
    </source>
</evidence>
<name>A0A2P8I4Q2_SACCR</name>
<dbReference type="RefSeq" id="WP_106618118.1">
    <property type="nucleotide sequence ID" value="NZ_PYAX01000009.1"/>
</dbReference>
<dbReference type="InterPro" id="IPR005183">
    <property type="entry name" value="DUF305_CopM-like"/>
</dbReference>
<evidence type="ECO:0000259" key="1">
    <source>
        <dbReference type="Pfam" id="PF03713"/>
    </source>
</evidence>
<reference evidence="2 3" key="1">
    <citation type="submission" date="2018-03" db="EMBL/GenBank/DDBJ databases">
        <title>Genomic Encyclopedia of Type Strains, Phase III (KMG-III): the genomes of soil and plant-associated and newly described type strains.</title>
        <authorList>
            <person name="Whitman W."/>
        </authorList>
    </citation>
    <scope>NUCLEOTIDE SEQUENCE [LARGE SCALE GENOMIC DNA]</scope>
    <source>
        <strain evidence="2 3">CGMCC 4.7097</strain>
    </source>
</reference>
<dbReference type="AlphaFoldDB" id="A0A2P8I4Q2"/>
<evidence type="ECO:0000313" key="2">
    <source>
        <dbReference type="EMBL" id="PSL53414.1"/>
    </source>
</evidence>
<dbReference type="Pfam" id="PF03713">
    <property type="entry name" value="DUF305"/>
    <property type="match status" value="1"/>
</dbReference>